<dbReference type="OrthoDB" id="21379at2"/>
<gene>
    <name evidence="2" type="ORF">VEZ01S_52_00060</name>
</gene>
<evidence type="ECO:0000259" key="1">
    <source>
        <dbReference type="Pfam" id="PF19834"/>
    </source>
</evidence>
<dbReference type="eggNOG" id="COG1777">
    <property type="taxonomic scope" value="Bacteria"/>
</dbReference>
<dbReference type="Pfam" id="PF19834">
    <property type="entry name" value="DUF6314"/>
    <property type="match status" value="1"/>
</dbReference>
<evidence type="ECO:0000313" key="3">
    <source>
        <dbReference type="Proteomes" id="UP000016562"/>
    </source>
</evidence>
<accession>U3CTV7</accession>
<reference evidence="2 3" key="1">
    <citation type="submission" date="2013-09" db="EMBL/GenBank/DDBJ databases">
        <title>Whole genome shotgun sequence of Vibrio ezurae NBRC 102218.</title>
        <authorList>
            <person name="Yoshida I."/>
            <person name="Hosoyama A."/>
            <person name="Numata M."/>
            <person name="Hashimoto M."/>
            <person name="Hosoyama Y."/>
            <person name="Tsuchikane K."/>
            <person name="Noguchi M."/>
            <person name="Hirakata S."/>
            <person name="Ichikawa N."/>
            <person name="Ohji S."/>
            <person name="Yamazoe A."/>
            <person name="Fujita N."/>
        </authorList>
    </citation>
    <scope>NUCLEOTIDE SEQUENCE [LARGE SCALE GENOMIC DNA]</scope>
    <source>
        <strain evidence="2 3">NBRC 102218</strain>
    </source>
</reference>
<proteinExistence type="predicted"/>
<dbReference type="AlphaFoldDB" id="U3CTV7"/>
<dbReference type="STRING" id="1219080.VEZ01S_52_00060"/>
<evidence type="ECO:0000313" key="2">
    <source>
        <dbReference type="EMBL" id="GAD81148.1"/>
    </source>
</evidence>
<dbReference type="EMBL" id="BATM01000052">
    <property type="protein sequence ID" value="GAD81148.1"/>
    <property type="molecule type" value="Genomic_DNA"/>
</dbReference>
<protein>
    <recommendedName>
        <fullName evidence="1">DUF6314 domain-containing protein</fullName>
    </recommendedName>
</protein>
<comment type="caution">
    <text evidence="2">The sequence shown here is derived from an EMBL/GenBank/DDBJ whole genome shotgun (WGS) entry which is preliminary data.</text>
</comment>
<name>U3CTV7_9VIBR</name>
<dbReference type="Proteomes" id="UP000016562">
    <property type="component" value="Unassembled WGS sequence"/>
</dbReference>
<dbReference type="RefSeq" id="WP_021714845.1">
    <property type="nucleotide sequence ID" value="NZ_BATM01000052.1"/>
</dbReference>
<sequence>MFDLWQELQKINHYHYQSQPGANSVMGWAGAGSGDVTCELDDQQTLYFKEAGQFTLQQNGYTVDTQNEFIWQRLNEHQIKLLHSRFGRNNAVELFVLSYHAETQQWISDAAHVCADDLYSSTVQWQDNAVEFSWTITGPRKQENLHYRYTR</sequence>
<keyword evidence="3" id="KW-1185">Reference proteome</keyword>
<feature type="domain" description="DUF6314" evidence="1">
    <location>
        <begin position="32"/>
        <end position="151"/>
    </location>
</feature>
<organism evidence="2 3">
    <name type="scientific">Vibrio ezurae NBRC 102218</name>
    <dbReference type="NCBI Taxonomy" id="1219080"/>
    <lineage>
        <taxon>Bacteria</taxon>
        <taxon>Pseudomonadati</taxon>
        <taxon>Pseudomonadota</taxon>
        <taxon>Gammaproteobacteria</taxon>
        <taxon>Vibrionales</taxon>
        <taxon>Vibrionaceae</taxon>
        <taxon>Vibrio</taxon>
    </lineage>
</organism>
<dbReference type="InterPro" id="IPR045632">
    <property type="entry name" value="DUF6314"/>
</dbReference>